<comment type="caution">
    <text evidence="2">The sequence shown here is derived from an EMBL/GenBank/DDBJ whole genome shotgun (WGS) entry which is preliminary data.</text>
</comment>
<keyword evidence="3" id="KW-1185">Reference proteome</keyword>
<sequence>MASEHGFLLPAPRFEPPLQRCRRGPEPDRRAPDPGPHRLPAATSGRAPGCRNRVDRKSTSRSSGPAGLQRVLRSSHAVKTRDSDECNTAARQFAGQALRVALEVLDGRRPPGQLSPLAEPAVVASVRTLAGAGRLPGRELGSATLTRVYVIMAEPGKAEVCAGYDRGGRHFALAASIVRGRSGWRLAAFRVC</sequence>
<dbReference type="EMBL" id="WMBB01000012">
    <property type="protein sequence ID" value="MTE15936.1"/>
    <property type="molecule type" value="Genomic_DNA"/>
</dbReference>
<gene>
    <name evidence="2" type="ORF">GLP40_24590</name>
</gene>
<feature type="compositionally biased region" description="Basic and acidic residues" evidence="1">
    <location>
        <begin position="23"/>
        <end position="36"/>
    </location>
</feature>
<dbReference type="Pfam" id="PF20060">
    <property type="entry name" value="DUF6459"/>
    <property type="match status" value="1"/>
</dbReference>
<evidence type="ECO:0000256" key="1">
    <source>
        <dbReference type="SAM" id="MobiDB-lite"/>
    </source>
</evidence>
<evidence type="ECO:0000313" key="3">
    <source>
        <dbReference type="Proteomes" id="UP000432464"/>
    </source>
</evidence>
<proteinExistence type="predicted"/>
<dbReference type="Proteomes" id="UP000432464">
    <property type="component" value="Unassembled WGS sequence"/>
</dbReference>
<feature type="region of interest" description="Disordered" evidence="1">
    <location>
        <begin position="1"/>
        <end position="83"/>
    </location>
</feature>
<accession>A0A6I3L653</accession>
<dbReference type="InterPro" id="IPR045596">
    <property type="entry name" value="DUF6459"/>
</dbReference>
<dbReference type="RefSeq" id="WP_154790372.1">
    <property type="nucleotide sequence ID" value="NZ_WMBB01000012.1"/>
</dbReference>
<dbReference type="AlphaFoldDB" id="A0A6I3L653"/>
<protein>
    <submittedName>
        <fullName evidence="2">Uncharacterized protein</fullName>
    </submittedName>
</protein>
<organism evidence="2 3">
    <name type="scientific">Nocardia aurantiaca</name>
    <dbReference type="NCBI Taxonomy" id="2675850"/>
    <lineage>
        <taxon>Bacteria</taxon>
        <taxon>Bacillati</taxon>
        <taxon>Actinomycetota</taxon>
        <taxon>Actinomycetes</taxon>
        <taxon>Mycobacteriales</taxon>
        <taxon>Nocardiaceae</taxon>
        <taxon>Nocardia</taxon>
    </lineage>
</organism>
<name>A0A6I3L653_9NOCA</name>
<reference evidence="2 3" key="1">
    <citation type="submission" date="2019-11" db="EMBL/GenBank/DDBJ databases">
        <title>Nocardia sp. nov. CT2-14 isolated from soil.</title>
        <authorList>
            <person name="Kanchanasin P."/>
            <person name="Tanasupawat S."/>
            <person name="Yuki M."/>
            <person name="Kudo T."/>
        </authorList>
    </citation>
    <scope>NUCLEOTIDE SEQUENCE [LARGE SCALE GENOMIC DNA]</scope>
    <source>
        <strain evidence="2 3">CT2-14</strain>
    </source>
</reference>
<evidence type="ECO:0000313" key="2">
    <source>
        <dbReference type="EMBL" id="MTE15936.1"/>
    </source>
</evidence>